<dbReference type="NCBIfam" id="TIGR02673">
    <property type="entry name" value="FtsE"/>
    <property type="match status" value="1"/>
</dbReference>
<dbReference type="PROSITE" id="PS50893">
    <property type="entry name" value="ABC_TRANSPORTER_2"/>
    <property type="match status" value="1"/>
</dbReference>
<proteinExistence type="inferred from homology"/>
<dbReference type="GO" id="GO:0005886">
    <property type="term" value="C:plasma membrane"/>
    <property type="evidence" value="ECO:0007669"/>
    <property type="project" value="UniProtKB-SubCell"/>
</dbReference>
<dbReference type="InterPro" id="IPR003593">
    <property type="entry name" value="AAA+_ATPase"/>
</dbReference>
<dbReference type="SUPFAM" id="SSF52540">
    <property type="entry name" value="P-loop containing nucleoside triphosphate hydrolases"/>
    <property type="match status" value="1"/>
</dbReference>
<keyword evidence="7 11" id="KW-0547">Nucleotide-binding</keyword>
<dbReference type="AlphaFoldDB" id="A0A162GS69"/>
<evidence type="ECO:0000256" key="11">
    <source>
        <dbReference type="RuleBase" id="RU365094"/>
    </source>
</evidence>
<dbReference type="Pfam" id="PF00005">
    <property type="entry name" value="ABC_tran"/>
    <property type="match status" value="1"/>
</dbReference>
<comment type="caution">
    <text evidence="13">The sequence shown here is derived from an EMBL/GenBank/DDBJ whole genome shotgun (WGS) entry which is preliminary data.</text>
</comment>
<comment type="function">
    <text evidence="1">Part of the ABC transporter FtsEX involved in cellular division. Important for assembly or stability of the septal ring.</text>
</comment>
<feature type="domain" description="ABC transporter" evidence="12">
    <location>
        <begin position="2"/>
        <end position="220"/>
    </location>
</feature>
<evidence type="ECO:0000256" key="6">
    <source>
        <dbReference type="ARBA" id="ARBA00022618"/>
    </source>
</evidence>
<evidence type="ECO:0000313" key="14">
    <source>
        <dbReference type="Proteomes" id="UP000075799"/>
    </source>
</evidence>
<dbReference type="GO" id="GO:0051301">
    <property type="term" value="P:cell division"/>
    <property type="evidence" value="ECO:0007669"/>
    <property type="project" value="UniProtKB-UniRule"/>
</dbReference>
<dbReference type="FunFam" id="3.40.50.300:FF:000056">
    <property type="entry name" value="Cell division ATP-binding protein FtsE"/>
    <property type="match status" value="1"/>
</dbReference>
<dbReference type="GO" id="GO:0016887">
    <property type="term" value="F:ATP hydrolysis activity"/>
    <property type="evidence" value="ECO:0007669"/>
    <property type="project" value="InterPro"/>
</dbReference>
<keyword evidence="9 11" id="KW-0472">Membrane</keyword>
<dbReference type="GO" id="GO:0005524">
    <property type="term" value="F:ATP binding"/>
    <property type="evidence" value="ECO:0007669"/>
    <property type="project" value="UniProtKB-UniRule"/>
</dbReference>
<comment type="subcellular location">
    <subcellularLocation>
        <location evidence="11">Cell membrane</location>
        <topology evidence="11">Peripheral membrane protein</topology>
        <orientation evidence="11">Cytoplasmic side</orientation>
    </subcellularLocation>
</comment>
<comment type="subunit">
    <text evidence="11">Homodimer. Forms a membrane-associated complex with FtsX.</text>
</comment>
<dbReference type="Proteomes" id="UP000075799">
    <property type="component" value="Unassembled WGS sequence"/>
</dbReference>
<reference evidence="13 14" key="1">
    <citation type="submission" date="2016-03" db="EMBL/GenBank/DDBJ databases">
        <authorList>
            <person name="Ploux O."/>
        </authorList>
    </citation>
    <scope>NUCLEOTIDE SEQUENCE [LARGE SCALE GENOMIC DNA]</scope>
    <source>
        <strain evidence="13 14">EC13</strain>
    </source>
</reference>
<keyword evidence="4" id="KW-0813">Transport</keyword>
<name>A0A162GS69_BDEBC</name>
<dbReference type="InterPro" id="IPR027417">
    <property type="entry name" value="P-loop_NTPase"/>
</dbReference>
<dbReference type="PANTHER" id="PTHR24220">
    <property type="entry name" value="IMPORT ATP-BINDING PROTEIN"/>
    <property type="match status" value="1"/>
</dbReference>
<sequence>MIEFSHVYKTYPGPVHALKNVDLRIDKGEFVFLTGPSGAGKTTLFKMISAYDVATSGDVKVAGHDLVSIKEGQIPLFRRKIGVVFQDFKLLKDKTIFENVALPLVVRGDKTPAITRRVSEVLEQVGLAHKHDQYPDFVSGGEQQRTAIARAIIHQPGVLIADEPTGNLDPRLSEEIMDLLERVCAQGTTVFVATHDHEMVKRRNKRTLELRDGMIVGDKK</sequence>
<accession>A0A162GS69</accession>
<dbReference type="InterPro" id="IPR017911">
    <property type="entry name" value="MacB-like_ATP-bd"/>
</dbReference>
<dbReference type="GO" id="GO:0022857">
    <property type="term" value="F:transmembrane transporter activity"/>
    <property type="evidence" value="ECO:0007669"/>
    <property type="project" value="TreeGrafter"/>
</dbReference>
<evidence type="ECO:0000256" key="3">
    <source>
        <dbReference type="ARBA" id="ARBA00020019"/>
    </source>
</evidence>
<organism evidence="13 14">
    <name type="scientific">Bdellovibrio bacteriovorus</name>
    <dbReference type="NCBI Taxonomy" id="959"/>
    <lineage>
        <taxon>Bacteria</taxon>
        <taxon>Pseudomonadati</taxon>
        <taxon>Bdellovibrionota</taxon>
        <taxon>Bdellovibrionia</taxon>
        <taxon>Bdellovibrionales</taxon>
        <taxon>Pseudobdellovibrionaceae</taxon>
        <taxon>Bdellovibrio</taxon>
    </lineage>
</organism>
<evidence type="ECO:0000256" key="1">
    <source>
        <dbReference type="ARBA" id="ARBA00002579"/>
    </source>
</evidence>
<keyword evidence="5 11" id="KW-1003">Cell membrane</keyword>
<dbReference type="EMBL" id="LUKD01000001">
    <property type="protein sequence ID" value="KYG68831.1"/>
    <property type="molecule type" value="Genomic_DNA"/>
</dbReference>
<gene>
    <name evidence="11" type="primary">ftsE</name>
    <name evidence="13" type="ORF">AZI87_06270</name>
</gene>
<evidence type="ECO:0000256" key="8">
    <source>
        <dbReference type="ARBA" id="ARBA00022840"/>
    </source>
</evidence>
<dbReference type="SMART" id="SM00382">
    <property type="entry name" value="AAA"/>
    <property type="match status" value="1"/>
</dbReference>
<keyword evidence="8 11" id="KW-0067">ATP-binding</keyword>
<evidence type="ECO:0000256" key="2">
    <source>
        <dbReference type="ARBA" id="ARBA00005417"/>
    </source>
</evidence>
<evidence type="ECO:0000256" key="9">
    <source>
        <dbReference type="ARBA" id="ARBA00023136"/>
    </source>
</evidence>
<keyword evidence="10 11" id="KW-0131">Cell cycle</keyword>
<dbReference type="CDD" id="cd03255">
    <property type="entry name" value="ABC_MJ0796_LolCDE_FtsE"/>
    <property type="match status" value="1"/>
</dbReference>
<evidence type="ECO:0000256" key="5">
    <source>
        <dbReference type="ARBA" id="ARBA00022475"/>
    </source>
</evidence>
<dbReference type="InterPro" id="IPR005286">
    <property type="entry name" value="Cell_div_FtsE"/>
</dbReference>
<keyword evidence="6 11" id="KW-0132">Cell division</keyword>
<dbReference type="RefSeq" id="WP_063205525.1">
    <property type="nucleotide sequence ID" value="NZ_LUKD01000001.1"/>
</dbReference>
<protein>
    <recommendedName>
        <fullName evidence="3 11">Cell division ATP-binding protein FtsE</fullName>
    </recommendedName>
</protein>
<dbReference type="Gene3D" id="3.40.50.300">
    <property type="entry name" value="P-loop containing nucleotide triphosphate hydrolases"/>
    <property type="match status" value="1"/>
</dbReference>
<evidence type="ECO:0000256" key="10">
    <source>
        <dbReference type="ARBA" id="ARBA00023306"/>
    </source>
</evidence>
<comment type="similarity">
    <text evidence="2 11">Belongs to the ABC transporter superfamily.</text>
</comment>
<evidence type="ECO:0000313" key="13">
    <source>
        <dbReference type="EMBL" id="KYG68831.1"/>
    </source>
</evidence>
<evidence type="ECO:0000259" key="12">
    <source>
        <dbReference type="PROSITE" id="PS50893"/>
    </source>
</evidence>
<dbReference type="InterPro" id="IPR003439">
    <property type="entry name" value="ABC_transporter-like_ATP-bd"/>
</dbReference>
<evidence type="ECO:0000256" key="4">
    <source>
        <dbReference type="ARBA" id="ARBA00022448"/>
    </source>
</evidence>
<dbReference type="InterPro" id="IPR015854">
    <property type="entry name" value="ABC_transpr_LolD-like"/>
</dbReference>
<dbReference type="OrthoDB" id="9766351at2"/>
<dbReference type="PANTHER" id="PTHR24220:SF470">
    <property type="entry name" value="CELL DIVISION ATP-BINDING PROTEIN FTSE"/>
    <property type="match status" value="1"/>
</dbReference>
<evidence type="ECO:0000256" key="7">
    <source>
        <dbReference type="ARBA" id="ARBA00022741"/>
    </source>
</evidence>